<keyword evidence="2" id="KW-1185">Reference proteome</keyword>
<gene>
    <name evidence="1" type="ORF">CEXT_40991</name>
</gene>
<organism evidence="1 2">
    <name type="scientific">Caerostris extrusa</name>
    <name type="common">Bark spider</name>
    <name type="synonym">Caerostris bankana</name>
    <dbReference type="NCBI Taxonomy" id="172846"/>
    <lineage>
        <taxon>Eukaryota</taxon>
        <taxon>Metazoa</taxon>
        <taxon>Ecdysozoa</taxon>
        <taxon>Arthropoda</taxon>
        <taxon>Chelicerata</taxon>
        <taxon>Arachnida</taxon>
        <taxon>Araneae</taxon>
        <taxon>Araneomorphae</taxon>
        <taxon>Entelegynae</taxon>
        <taxon>Araneoidea</taxon>
        <taxon>Araneidae</taxon>
        <taxon>Caerostris</taxon>
    </lineage>
</organism>
<name>A0AAV4QCY3_CAEEX</name>
<evidence type="ECO:0000313" key="1">
    <source>
        <dbReference type="EMBL" id="GIY06201.1"/>
    </source>
</evidence>
<dbReference type="Proteomes" id="UP001054945">
    <property type="component" value="Unassembled WGS sequence"/>
</dbReference>
<reference evidence="1 2" key="1">
    <citation type="submission" date="2021-06" db="EMBL/GenBank/DDBJ databases">
        <title>Caerostris extrusa draft genome.</title>
        <authorList>
            <person name="Kono N."/>
            <person name="Arakawa K."/>
        </authorList>
    </citation>
    <scope>NUCLEOTIDE SEQUENCE [LARGE SCALE GENOMIC DNA]</scope>
</reference>
<accession>A0AAV4QCY3</accession>
<comment type="caution">
    <text evidence="1">The sequence shown here is derived from an EMBL/GenBank/DDBJ whole genome shotgun (WGS) entry which is preliminary data.</text>
</comment>
<protein>
    <submittedName>
        <fullName evidence="1">Uncharacterized protein</fullName>
    </submittedName>
</protein>
<dbReference type="AlphaFoldDB" id="A0AAV4QCY3"/>
<sequence length="70" mass="7504">MACVFFEDSTKRITKKILGVTFDDPPKSCYVTSSRREGAPGWGGRCTSGVFTPARATQGVQATLLHPAKA</sequence>
<dbReference type="EMBL" id="BPLR01005937">
    <property type="protein sequence ID" value="GIY06201.1"/>
    <property type="molecule type" value="Genomic_DNA"/>
</dbReference>
<evidence type="ECO:0000313" key="2">
    <source>
        <dbReference type="Proteomes" id="UP001054945"/>
    </source>
</evidence>
<proteinExistence type="predicted"/>